<dbReference type="AlphaFoldDB" id="A0A804K7I1"/>
<proteinExistence type="predicted"/>
<organism evidence="1 2">
    <name type="scientific">Musa acuminata subsp. malaccensis</name>
    <name type="common">Wild banana</name>
    <name type="synonym">Musa malaccensis</name>
    <dbReference type="NCBI Taxonomy" id="214687"/>
    <lineage>
        <taxon>Eukaryota</taxon>
        <taxon>Viridiplantae</taxon>
        <taxon>Streptophyta</taxon>
        <taxon>Embryophyta</taxon>
        <taxon>Tracheophyta</taxon>
        <taxon>Spermatophyta</taxon>
        <taxon>Magnoliopsida</taxon>
        <taxon>Liliopsida</taxon>
        <taxon>Zingiberales</taxon>
        <taxon>Musaceae</taxon>
        <taxon>Musa</taxon>
    </lineage>
</organism>
<dbReference type="Proteomes" id="UP000012960">
    <property type="component" value="Unplaced"/>
</dbReference>
<dbReference type="EnsemblPlants" id="Ma08_t16950.1">
    <property type="protein sequence ID" value="Ma08_p16950.1"/>
    <property type="gene ID" value="Ma08_g16950"/>
</dbReference>
<accession>A0A804K7I1</accession>
<dbReference type="Gramene" id="Ma08_t16950.1">
    <property type="protein sequence ID" value="Ma08_p16950.1"/>
    <property type="gene ID" value="Ma08_g16950"/>
</dbReference>
<name>A0A804K7I1_MUSAM</name>
<sequence>MCCFRRCSGGTERDPGAVGEDGFGDVVAGVEHQRRALQRRRHRLHQFR</sequence>
<evidence type="ECO:0000313" key="2">
    <source>
        <dbReference type="Proteomes" id="UP000012960"/>
    </source>
</evidence>
<keyword evidence="2" id="KW-1185">Reference proteome</keyword>
<protein>
    <submittedName>
        <fullName evidence="1">Uncharacterized protein</fullName>
    </submittedName>
</protein>
<dbReference type="InParanoid" id="A0A804K7I1"/>
<evidence type="ECO:0000313" key="1">
    <source>
        <dbReference type="EnsemblPlants" id="Ma08_p16950.1"/>
    </source>
</evidence>
<reference evidence="1" key="1">
    <citation type="submission" date="2021-05" db="UniProtKB">
        <authorList>
            <consortium name="EnsemblPlants"/>
        </authorList>
    </citation>
    <scope>IDENTIFICATION</scope>
    <source>
        <strain evidence="1">subsp. malaccensis</strain>
    </source>
</reference>